<dbReference type="Proteomes" id="UP000054538">
    <property type="component" value="Unassembled WGS sequence"/>
</dbReference>
<protein>
    <submittedName>
        <fullName evidence="1">Uncharacterized protein</fullName>
    </submittedName>
</protein>
<reference evidence="1 2" key="1">
    <citation type="submission" date="2014-04" db="EMBL/GenBank/DDBJ databases">
        <authorList>
            <consortium name="DOE Joint Genome Institute"/>
            <person name="Kuo A."/>
            <person name="Kohler A."/>
            <person name="Jargeat P."/>
            <person name="Nagy L.G."/>
            <person name="Floudas D."/>
            <person name="Copeland A."/>
            <person name="Barry K.W."/>
            <person name="Cichocki N."/>
            <person name="Veneault-Fourrey C."/>
            <person name="LaButti K."/>
            <person name="Lindquist E.A."/>
            <person name="Lipzen A."/>
            <person name="Lundell T."/>
            <person name="Morin E."/>
            <person name="Murat C."/>
            <person name="Sun H."/>
            <person name="Tunlid A."/>
            <person name="Henrissat B."/>
            <person name="Grigoriev I.V."/>
            <person name="Hibbett D.S."/>
            <person name="Martin F."/>
            <person name="Nordberg H.P."/>
            <person name="Cantor M.N."/>
            <person name="Hua S.X."/>
        </authorList>
    </citation>
    <scope>NUCLEOTIDE SEQUENCE [LARGE SCALE GENOMIC DNA]</scope>
    <source>
        <strain evidence="1 2">Ve08.2h10</strain>
    </source>
</reference>
<name>A0A0D0CBZ7_9AGAM</name>
<dbReference type="HOGENOM" id="CLU_2558946_0_0_1"/>
<dbReference type="AlphaFoldDB" id="A0A0D0CBZ7"/>
<accession>A0A0D0CBZ7</accession>
<evidence type="ECO:0000313" key="1">
    <source>
        <dbReference type="EMBL" id="KIK72993.1"/>
    </source>
</evidence>
<sequence length="86" mass="9536">MTTLCASTSNNAISEFEAFAEKASQDIRRTISDIRGKSVVEEWKMAVIAINKILDMVWAKYLPGAKVPSVVIAAEMQMFLIDQVIT</sequence>
<gene>
    <name evidence="1" type="ORF">PAXRUDRAFT_21347</name>
</gene>
<proteinExistence type="predicted"/>
<dbReference type="InParanoid" id="A0A0D0CBZ7"/>
<reference evidence="2" key="2">
    <citation type="submission" date="2015-01" db="EMBL/GenBank/DDBJ databases">
        <title>Evolutionary Origins and Diversification of the Mycorrhizal Mutualists.</title>
        <authorList>
            <consortium name="DOE Joint Genome Institute"/>
            <consortium name="Mycorrhizal Genomics Consortium"/>
            <person name="Kohler A."/>
            <person name="Kuo A."/>
            <person name="Nagy L.G."/>
            <person name="Floudas D."/>
            <person name="Copeland A."/>
            <person name="Barry K.W."/>
            <person name="Cichocki N."/>
            <person name="Veneault-Fourrey C."/>
            <person name="LaButti K."/>
            <person name="Lindquist E.A."/>
            <person name="Lipzen A."/>
            <person name="Lundell T."/>
            <person name="Morin E."/>
            <person name="Murat C."/>
            <person name="Riley R."/>
            <person name="Ohm R."/>
            <person name="Sun H."/>
            <person name="Tunlid A."/>
            <person name="Henrissat B."/>
            <person name="Grigoriev I.V."/>
            <person name="Hibbett D.S."/>
            <person name="Martin F."/>
        </authorList>
    </citation>
    <scope>NUCLEOTIDE SEQUENCE [LARGE SCALE GENOMIC DNA]</scope>
    <source>
        <strain evidence="2">Ve08.2h10</strain>
    </source>
</reference>
<keyword evidence="2" id="KW-1185">Reference proteome</keyword>
<evidence type="ECO:0000313" key="2">
    <source>
        <dbReference type="Proteomes" id="UP000054538"/>
    </source>
</evidence>
<organism evidence="1 2">
    <name type="scientific">Paxillus rubicundulus Ve08.2h10</name>
    <dbReference type="NCBI Taxonomy" id="930991"/>
    <lineage>
        <taxon>Eukaryota</taxon>
        <taxon>Fungi</taxon>
        <taxon>Dikarya</taxon>
        <taxon>Basidiomycota</taxon>
        <taxon>Agaricomycotina</taxon>
        <taxon>Agaricomycetes</taxon>
        <taxon>Agaricomycetidae</taxon>
        <taxon>Boletales</taxon>
        <taxon>Paxilineae</taxon>
        <taxon>Paxillaceae</taxon>
        <taxon>Paxillus</taxon>
    </lineage>
</organism>
<dbReference type="EMBL" id="KN830215">
    <property type="protein sequence ID" value="KIK72993.1"/>
    <property type="molecule type" value="Genomic_DNA"/>
</dbReference>